<keyword evidence="4" id="KW-1185">Reference proteome</keyword>
<feature type="signal peptide" evidence="2">
    <location>
        <begin position="1"/>
        <end position="21"/>
    </location>
</feature>
<dbReference type="EMBL" id="CP045350">
    <property type="protein sequence ID" value="QFT26355.1"/>
    <property type="molecule type" value="Genomic_DNA"/>
</dbReference>
<keyword evidence="1" id="KW-0175">Coiled coil</keyword>
<name>A0A5P9CJE3_9VIBR</name>
<sequence precursor="true">MKLITPSLVVILASFSTSTVATSFENAQSIQLSTNTASASSQKRIDTVAENSLILQGDIDQLKEEIKNLQVYQNHLTALIESQSQEALNLQSQIEEINNTRQGVVPLMYQMISGLKDFVESDLPIKHATRLERISKLERMMVRADVSDAEKYRRILEAYQIELDYGIKLGTYQGKISVDGNLRQVQVLHLGRVSLVARSLDGTKSWVWDQLQNQWLQLDSSIKPNLDKAFNVATKQAAPSLLTLPLSQTLESK</sequence>
<gene>
    <name evidence="3" type="ORF">FIV01_07935</name>
</gene>
<feature type="coiled-coil region" evidence="1">
    <location>
        <begin position="59"/>
        <end position="100"/>
    </location>
</feature>
<evidence type="ECO:0000313" key="3">
    <source>
        <dbReference type="EMBL" id="QFT26355.1"/>
    </source>
</evidence>
<proteinExistence type="predicted"/>
<dbReference type="AlphaFoldDB" id="A0A5P9CJE3"/>
<evidence type="ECO:0000256" key="2">
    <source>
        <dbReference type="SAM" id="SignalP"/>
    </source>
</evidence>
<evidence type="ECO:0000256" key="1">
    <source>
        <dbReference type="SAM" id="Coils"/>
    </source>
</evidence>
<dbReference type="PIRSF" id="PIRSF028069">
    <property type="entry name" value="UCP028069"/>
    <property type="match status" value="1"/>
</dbReference>
<dbReference type="InterPro" id="IPR016866">
    <property type="entry name" value="UCP028069"/>
</dbReference>
<accession>A0A5P9CJE3</accession>
<dbReference type="Pfam" id="PF11932">
    <property type="entry name" value="DUF3450"/>
    <property type="match status" value="1"/>
</dbReference>
<dbReference type="RefSeq" id="WP_152430510.1">
    <property type="nucleotide sequence ID" value="NZ_CBCSDK010000004.1"/>
</dbReference>
<reference evidence="3 4" key="1">
    <citation type="submission" date="2019-10" db="EMBL/GenBank/DDBJ databases">
        <title>Complete genome sequence of Vibrio sp. strain THAF100, isolated from non-filtered water from the water column of tank 6 of a marine aquarium containing stony-coral fragments. Water maintained at 26 degree C.</title>
        <authorList>
            <person name="Ruckert C."/>
            <person name="Franco A."/>
            <person name="Kalinowski J."/>
            <person name="Glaeser S."/>
        </authorList>
    </citation>
    <scope>NUCLEOTIDE SEQUENCE [LARGE SCALE GENOMIC DNA]</scope>
    <source>
        <strain evidence="3 4">THAF100</strain>
    </source>
</reference>
<dbReference type="KEGG" id="vaq:FIV01_07935"/>
<feature type="chain" id="PRO_5024849633" description="DUF3450 domain-containing protein" evidence="2">
    <location>
        <begin position="22"/>
        <end position="253"/>
    </location>
</feature>
<dbReference type="OrthoDB" id="5880116at2"/>
<evidence type="ECO:0008006" key="5">
    <source>
        <dbReference type="Google" id="ProtNLM"/>
    </source>
</evidence>
<keyword evidence="2" id="KW-0732">Signal</keyword>
<dbReference type="Proteomes" id="UP000326936">
    <property type="component" value="Chromosome"/>
</dbReference>
<organism evidence="3 4">
    <name type="scientific">Vibrio aquimaris</name>
    <dbReference type="NCBI Taxonomy" id="2587862"/>
    <lineage>
        <taxon>Bacteria</taxon>
        <taxon>Pseudomonadati</taxon>
        <taxon>Pseudomonadota</taxon>
        <taxon>Gammaproteobacteria</taxon>
        <taxon>Vibrionales</taxon>
        <taxon>Vibrionaceae</taxon>
        <taxon>Vibrio</taxon>
    </lineage>
</organism>
<protein>
    <recommendedName>
        <fullName evidence="5">DUF3450 domain-containing protein</fullName>
    </recommendedName>
</protein>
<evidence type="ECO:0000313" key="4">
    <source>
        <dbReference type="Proteomes" id="UP000326936"/>
    </source>
</evidence>